<feature type="binding site" evidence="2">
    <location>
        <position position="135"/>
    </location>
    <ligand>
        <name>Mg(2+)</name>
        <dbReference type="ChEBI" id="CHEBI:18420"/>
        <label>1</label>
    </ligand>
</feature>
<dbReference type="InterPro" id="IPR010918">
    <property type="entry name" value="PurM-like_C_dom"/>
</dbReference>
<feature type="binding site" evidence="2">
    <location>
        <position position="332"/>
    </location>
    <ligand>
        <name>substrate</name>
    </ligand>
</feature>
<comment type="miscellaneous">
    <text evidence="2">Reaction mechanism of ThiL seems to utilize a direct, inline transfer of the gamma-phosphate of ATP to TMP rather than a phosphorylated enzyme intermediate.</text>
</comment>
<dbReference type="GO" id="GO:0005524">
    <property type="term" value="F:ATP binding"/>
    <property type="evidence" value="ECO:0007669"/>
    <property type="project" value="UniProtKB-UniRule"/>
</dbReference>
<feature type="binding site" evidence="2">
    <location>
        <position position="60"/>
    </location>
    <ligand>
        <name>Mg(2+)</name>
        <dbReference type="ChEBI" id="CHEBI:18420"/>
        <label>2</label>
    </ligand>
</feature>
<dbReference type="PANTHER" id="PTHR30270:SF0">
    <property type="entry name" value="THIAMINE-MONOPHOSPHATE KINASE"/>
    <property type="match status" value="1"/>
</dbReference>
<dbReference type="InterPro" id="IPR006283">
    <property type="entry name" value="ThiL-like"/>
</dbReference>
<feature type="binding site" evidence="2">
    <location>
        <position position="67"/>
    </location>
    <ligand>
        <name>substrate</name>
    </ligand>
</feature>
<dbReference type="KEGG" id="pus:CKA81_10185"/>
<feature type="binding site" evidence="2">
    <location>
        <position position="60"/>
    </location>
    <ligand>
        <name>Mg(2+)</name>
        <dbReference type="ChEBI" id="CHEBI:18420"/>
        <label>1</label>
    </ligand>
</feature>
<dbReference type="PIRSF" id="PIRSF005303">
    <property type="entry name" value="Thiam_monoph_kin"/>
    <property type="match status" value="1"/>
</dbReference>
<accession>A0A410GD18</accession>
<feature type="binding site" evidence="2">
    <location>
        <position position="88"/>
    </location>
    <ligand>
        <name>Mg(2+)</name>
        <dbReference type="ChEBI" id="CHEBI:18420"/>
        <label>2</label>
    </ligand>
</feature>
<dbReference type="OrthoDB" id="9802811at2"/>
<reference evidence="5 6" key="1">
    <citation type="submission" date="2017-08" db="EMBL/GenBank/DDBJ databases">
        <authorList>
            <person name="Park S.-J."/>
            <person name="Kim H."/>
        </authorList>
    </citation>
    <scope>NUCLEOTIDE SEQUENCE [LARGE SCALE GENOMIC DNA]</scope>
    <source>
        <strain evidence="6">ye3</strain>
    </source>
</reference>
<dbReference type="GO" id="GO:0000287">
    <property type="term" value="F:magnesium ion binding"/>
    <property type="evidence" value="ECO:0007669"/>
    <property type="project" value="UniProtKB-UniRule"/>
</dbReference>
<name>A0A410GD18_9BURK</name>
<comment type="function">
    <text evidence="2">Catalyzes the ATP-dependent phosphorylation of thiamine-monophosphate (TMP) to form thiamine-pyrophosphate (TPP), the active form of vitamin B1.</text>
</comment>
<dbReference type="Proteomes" id="UP000283474">
    <property type="component" value="Chromosome"/>
</dbReference>
<feature type="binding site" evidence="2">
    <location>
        <position position="228"/>
    </location>
    <ligand>
        <name>ATP</name>
        <dbReference type="ChEBI" id="CHEBI:30616"/>
    </ligand>
</feature>
<feature type="binding site" evidence="2">
    <location>
        <position position="88"/>
    </location>
    <ligand>
        <name>Mg(2+)</name>
        <dbReference type="ChEBI" id="CHEBI:18420"/>
        <label>3</label>
    </ligand>
</feature>
<protein>
    <recommendedName>
        <fullName evidence="2">Thiamine-monophosphate kinase</fullName>
        <shortName evidence="2">TMP kinase</shortName>
        <shortName evidence="2">Thiamine-phosphate kinase</shortName>
        <ecNumber evidence="2">2.7.4.16</ecNumber>
    </recommendedName>
</protein>
<keyword evidence="2 5" id="KW-0418">Kinase</keyword>
<dbReference type="Gene3D" id="3.90.650.10">
    <property type="entry name" value="PurM-like C-terminal domain"/>
    <property type="match status" value="1"/>
</dbReference>
<dbReference type="InterPro" id="IPR016188">
    <property type="entry name" value="PurM-like_N"/>
</dbReference>
<evidence type="ECO:0000259" key="4">
    <source>
        <dbReference type="Pfam" id="PF02769"/>
    </source>
</evidence>
<dbReference type="InterPro" id="IPR036676">
    <property type="entry name" value="PurM-like_C_sf"/>
</dbReference>
<feature type="binding site" evidence="2">
    <location>
        <position position="88"/>
    </location>
    <ligand>
        <name>Mg(2+)</name>
        <dbReference type="ChEBI" id="CHEBI:18420"/>
        <label>4</label>
    </ligand>
</feature>
<dbReference type="PANTHER" id="PTHR30270">
    <property type="entry name" value="THIAMINE-MONOPHOSPHATE KINASE"/>
    <property type="match status" value="1"/>
</dbReference>
<evidence type="ECO:0000256" key="2">
    <source>
        <dbReference type="HAMAP-Rule" id="MF_02128"/>
    </source>
</evidence>
<dbReference type="SUPFAM" id="SSF55326">
    <property type="entry name" value="PurM N-terminal domain-like"/>
    <property type="match status" value="1"/>
</dbReference>
<dbReference type="GO" id="GO:0009228">
    <property type="term" value="P:thiamine biosynthetic process"/>
    <property type="evidence" value="ECO:0007669"/>
    <property type="project" value="UniProtKB-KW"/>
</dbReference>
<sequence>MSARPRFRRPLAARPNPLDNEFDLIARYFSRPAPSGYLGVGDDCALLPLAGGRHLATSTDLLIEGRHFFADAQPEALGHKALAVNLSDLAAMGAQPLGCLLGLSLPAVDADWLEQFASGFHALADSAGCPLVGGDTTRSISGIVISVTVMGQVDARQALRRDAAMVDDDIWVTGALGAPDIALQLLNGTLPMDQSLLAATRPTLDRPEPPWQFAQKLPGLAHAALDISDGLLQDLGHILEASKCGAELHFASMPVHPALQALDTGTVQQAVLAGGDVYQLCFTAAADKRQAIQQLADDAGQPISRIGRIVKQAGLHVWSADGQTISLASRGYDHFS</sequence>
<evidence type="ECO:0000313" key="6">
    <source>
        <dbReference type="Proteomes" id="UP000283474"/>
    </source>
</evidence>
<feature type="binding site" evidence="2">
    <location>
        <position position="59"/>
    </location>
    <ligand>
        <name>Mg(2+)</name>
        <dbReference type="ChEBI" id="CHEBI:18420"/>
        <label>1</label>
    </ligand>
</feature>
<dbReference type="AlphaFoldDB" id="A0A410GD18"/>
<feature type="binding site" evidence="2">
    <location>
        <position position="161"/>
    </location>
    <ligand>
        <name>ATP</name>
        <dbReference type="ChEBI" id="CHEBI:30616"/>
    </ligand>
</feature>
<dbReference type="RefSeq" id="WP_128355158.1">
    <property type="nucleotide sequence ID" value="NZ_CP022987.1"/>
</dbReference>
<keyword evidence="2" id="KW-0808">Transferase</keyword>
<dbReference type="NCBIfam" id="TIGR01379">
    <property type="entry name" value="thiL"/>
    <property type="match status" value="1"/>
</dbReference>
<keyword evidence="2" id="KW-0460">Magnesium</keyword>
<proteinExistence type="inferred from homology"/>
<feature type="binding site" evidence="2">
    <location>
        <position position="43"/>
    </location>
    <ligand>
        <name>Mg(2+)</name>
        <dbReference type="ChEBI" id="CHEBI:18420"/>
        <label>4</label>
    </ligand>
</feature>
<comment type="catalytic activity">
    <reaction evidence="2">
        <text>thiamine phosphate + ATP = thiamine diphosphate + ADP</text>
        <dbReference type="Rhea" id="RHEA:15913"/>
        <dbReference type="ChEBI" id="CHEBI:30616"/>
        <dbReference type="ChEBI" id="CHEBI:37575"/>
        <dbReference type="ChEBI" id="CHEBI:58937"/>
        <dbReference type="ChEBI" id="CHEBI:456216"/>
        <dbReference type="EC" id="2.7.4.16"/>
    </reaction>
</comment>
<feature type="binding site" evidence="2">
    <location>
        <position position="229"/>
    </location>
    <ligand>
        <name>Mg(2+)</name>
        <dbReference type="ChEBI" id="CHEBI:18420"/>
        <label>5</label>
    </ligand>
</feature>
<comment type="pathway">
    <text evidence="2">Cofactor biosynthesis; thiamine diphosphate biosynthesis; thiamine diphosphate from thiamine phosphate: step 1/1.</text>
</comment>
<feature type="binding site" evidence="2">
    <location>
        <position position="43"/>
    </location>
    <ligand>
        <name>Mg(2+)</name>
        <dbReference type="ChEBI" id="CHEBI:18420"/>
        <label>3</label>
    </ligand>
</feature>
<dbReference type="SUPFAM" id="SSF56042">
    <property type="entry name" value="PurM C-terminal domain-like"/>
    <property type="match status" value="1"/>
</dbReference>
<dbReference type="CDD" id="cd02194">
    <property type="entry name" value="ThiL"/>
    <property type="match status" value="1"/>
</dbReference>
<dbReference type="HAMAP" id="MF_02128">
    <property type="entry name" value="TMP_kinase"/>
    <property type="match status" value="1"/>
</dbReference>
<keyword evidence="2" id="KW-0479">Metal-binding</keyword>
<feature type="binding site" evidence="2">
    <location>
        <begin position="134"/>
        <end position="135"/>
    </location>
    <ligand>
        <name>ATP</name>
        <dbReference type="ChEBI" id="CHEBI:30616"/>
    </ligand>
</feature>
<keyword evidence="2" id="KW-0067">ATP-binding</keyword>
<feature type="domain" description="PurM-like C-terminal" evidence="4">
    <location>
        <begin position="212"/>
        <end position="315"/>
    </location>
</feature>
<feature type="binding site" evidence="2">
    <location>
        <position position="226"/>
    </location>
    <ligand>
        <name>Mg(2+)</name>
        <dbReference type="ChEBI" id="CHEBI:18420"/>
        <label>3</label>
    </ligand>
</feature>
<dbReference type="Pfam" id="PF02769">
    <property type="entry name" value="AIRS_C"/>
    <property type="match status" value="1"/>
</dbReference>
<gene>
    <name evidence="2 5" type="primary">thiL</name>
    <name evidence="5" type="ORF">CKA81_10185</name>
</gene>
<keyword evidence="6" id="KW-1185">Reference proteome</keyword>
<evidence type="ECO:0000259" key="3">
    <source>
        <dbReference type="Pfam" id="PF00586"/>
    </source>
</evidence>
<keyword evidence="2" id="KW-0547">Nucleotide-binding</keyword>
<dbReference type="GO" id="GO:0009229">
    <property type="term" value="P:thiamine diphosphate biosynthetic process"/>
    <property type="evidence" value="ECO:0007669"/>
    <property type="project" value="UniProtKB-UniRule"/>
</dbReference>
<evidence type="ECO:0000313" key="5">
    <source>
        <dbReference type="EMBL" id="QAA94154.1"/>
    </source>
</evidence>
<feature type="binding site" evidence="2">
    <location>
        <position position="58"/>
    </location>
    <ligand>
        <name>Mg(2+)</name>
        <dbReference type="ChEBI" id="CHEBI:18420"/>
        <label>4</label>
    </ligand>
</feature>
<keyword evidence="1 2" id="KW-0784">Thiamine biosynthesis</keyword>
<dbReference type="EMBL" id="CP022987">
    <property type="protein sequence ID" value="QAA94154.1"/>
    <property type="molecule type" value="Genomic_DNA"/>
</dbReference>
<dbReference type="EC" id="2.7.4.16" evidence="2"/>
<comment type="caution">
    <text evidence="2">Lacks conserved residue(s) required for the propagation of feature annotation.</text>
</comment>
<dbReference type="Gene3D" id="3.30.1330.10">
    <property type="entry name" value="PurM-like, N-terminal domain"/>
    <property type="match status" value="1"/>
</dbReference>
<dbReference type="InterPro" id="IPR036921">
    <property type="entry name" value="PurM-like_N_sf"/>
</dbReference>
<dbReference type="GO" id="GO:0009030">
    <property type="term" value="F:thiamine-phosphate kinase activity"/>
    <property type="evidence" value="ECO:0007669"/>
    <property type="project" value="UniProtKB-UniRule"/>
</dbReference>
<evidence type="ECO:0000256" key="1">
    <source>
        <dbReference type="ARBA" id="ARBA00022977"/>
    </source>
</evidence>
<organism evidence="5 6">
    <name type="scientific">Pollutimonas thiosulfatoxidans</name>
    <dbReference type="NCBI Taxonomy" id="2028345"/>
    <lineage>
        <taxon>Bacteria</taxon>
        <taxon>Pseudomonadati</taxon>
        <taxon>Pseudomonadota</taxon>
        <taxon>Betaproteobacteria</taxon>
        <taxon>Burkholderiales</taxon>
        <taxon>Alcaligenaceae</taxon>
        <taxon>Pollutimonas</taxon>
    </lineage>
</organism>
<dbReference type="Pfam" id="PF00586">
    <property type="entry name" value="AIRS"/>
    <property type="match status" value="1"/>
</dbReference>
<feature type="domain" description="PurM-like N-terminal" evidence="3">
    <location>
        <begin position="41"/>
        <end position="153"/>
    </location>
</feature>
<comment type="similarity">
    <text evidence="2">Belongs to the thiamine-monophosphate kinase family.</text>
</comment>
<dbReference type="UniPathway" id="UPA00060">
    <property type="reaction ID" value="UER00142"/>
</dbReference>
<feature type="binding site" evidence="2">
    <location>
        <position position="276"/>
    </location>
    <ligand>
        <name>substrate</name>
    </ligand>
</feature>